<gene>
    <name evidence="9" type="ORF">QNI16_01200</name>
</gene>
<keyword evidence="7" id="KW-0998">Cell outer membrane</keyword>
<feature type="signal peptide" evidence="8">
    <location>
        <begin position="1"/>
        <end position="22"/>
    </location>
</feature>
<dbReference type="SUPFAM" id="SSF56954">
    <property type="entry name" value="Outer membrane efflux proteins (OEP)"/>
    <property type="match status" value="1"/>
</dbReference>
<evidence type="ECO:0000313" key="10">
    <source>
        <dbReference type="Proteomes" id="UP001241110"/>
    </source>
</evidence>
<proteinExistence type="inferred from homology"/>
<comment type="subcellular location">
    <subcellularLocation>
        <location evidence="1">Cell outer membrane</location>
    </subcellularLocation>
</comment>
<dbReference type="GO" id="GO:0015562">
    <property type="term" value="F:efflux transmembrane transporter activity"/>
    <property type="evidence" value="ECO:0007669"/>
    <property type="project" value="InterPro"/>
</dbReference>
<evidence type="ECO:0000256" key="6">
    <source>
        <dbReference type="ARBA" id="ARBA00023136"/>
    </source>
</evidence>
<feature type="chain" id="PRO_5042071141" evidence="8">
    <location>
        <begin position="23"/>
        <end position="448"/>
    </location>
</feature>
<sequence length="448" mass="49998">MKNSLGLYIILAICVFPSLAIAQEALTLQQAVDIALQNNYSIKVIRNQQRIAENDYTIGNAGYLPVVNGTLQTSNTYNGFYKQEQYRTAQTARGDSAYTVVQEFSGLNNLGLTGGINVNWTILGGALATTYKRLEELREAGRENTEITIENTVASVTNAYFNIIQQEQRRVVLEDALKISQERLRLAKNRYEVGSGSRQEYLSAQVDYNTDQSALITQEQLVANAKITLNQLLVRPADVTIVATDTMLVNTNLNIVELRSAVERQNPSLLLAQRNKNIAYLDAKLVRAQRLPLVNVFTGITGNYQNSRASVVPNLTRSMYVNYGATATIPIFNGNNLNRQAQNARITQQNAEFQYEDLKTQVLADLQVAYVNYSNSLRLIELERQNVEVAKQNVTIALERYKTGVTTSLEVRDVQRNAVAAGSRLIDAIYNAKLGEIELMRLSSQILQ</sequence>
<comment type="similarity">
    <text evidence="2">Belongs to the outer membrane factor (OMF) (TC 1.B.17) family.</text>
</comment>
<evidence type="ECO:0000256" key="4">
    <source>
        <dbReference type="ARBA" id="ARBA00022452"/>
    </source>
</evidence>
<reference evidence="9" key="1">
    <citation type="submission" date="2023-05" db="EMBL/GenBank/DDBJ databases">
        <authorList>
            <person name="Zhang X."/>
        </authorList>
    </citation>
    <scope>NUCLEOTIDE SEQUENCE</scope>
    <source>
        <strain evidence="9">YF14B1</strain>
    </source>
</reference>
<dbReference type="InterPro" id="IPR003423">
    <property type="entry name" value="OMP_efflux"/>
</dbReference>
<evidence type="ECO:0000256" key="7">
    <source>
        <dbReference type="ARBA" id="ARBA00023237"/>
    </source>
</evidence>
<dbReference type="RefSeq" id="WP_313974966.1">
    <property type="nucleotide sequence ID" value="NZ_JASJOS010000001.1"/>
</dbReference>
<evidence type="ECO:0000256" key="1">
    <source>
        <dbReference type="ARBA" id="ARBA00004442"/>
    </source>
</evidence>
<keyword evidence="6" id="KW-0472">Membrane</keyword>
<dbReference type="Proteomes" id="UP001241110">
    <property type="component" value="Unassembled WGS sequence"/>
</dbReference>
<dbReference type="GO" id="GO:0009279">
    <property type="term" value="C:cell outer membrane"/>
    <property type="evidence" value="ECO:0007669"/>
    <property type="project" value="UniProtKB-SubCell"/>
</dbReference>
<evidence type="ECO:0000256" key="5">
    <source>
        <dbReference type="ARBA" id="ARBA00022692"/>
    </source>
</evidence>
<evidence type="ECO:0000256" key="8">
    <source>
        <dbReference type="SAM" id="SignalP"/>
    </source>
</evidence>
<dbReference type="EMBL" id="JASJOS010000001">
    <property type="protein sequence ID" value="MDJ1479077.1"/>
    <property type="molecule type" value="Genomic_DNA"/>
</dbReference>
<dbReference type="Gene3D" id="1.20.1600.10">
    <property type="entry name" value="Outer membrane efflux proteins (OEP)"/>
    <property type="match status" value="1"/>
</dbReference>
<dbReference type="Pfam" id="PF02321">
    <property type="entry name" value="OEP"/>
    <property type="match status" value="2"/>
</dbReference>
<evidence type="ECO:0000256" key="2">
    <source>
        <dbReference type="ARBA" id="ARBA00007613"/>
    </source>
</evidence>
<keyword evidence="8" id="KW-0732">Signal</keyword>
<dbReference type="PANTHER" id="PTHR30026">
    <property type="entry name" value="OUTER MEMBRANE PROTEIN TOLC"/>
    <property type="match status" value="1"/>
</dbReference>
<evidence type="ECO:0000256" key="3">
    <source>
        <dbReference type="ARBA" id="ARBA00022448"/>
    </source>
</evidence>
<dbReference type="PANTHER" id="PTHR30026:SF20">
    <property type="entry name" value="OUTER MEMBRANE PROTEIN TOLC"/>
    <property type="match status" value="1"/>
</dbReference>
<dbReference type="InterPro" id="IPR051906">
    <property type="entry name" value="TolC-like"/>
</dbReference>
<dbReference type="GO" id="GO:1990281">
    <property type="term" value="C:efflux pump complex"/>
    <property type="evidence" value="ECO:0007669"/>
    <property type="project" value="TreeGrafter"/>
</dbReference>
<organism evidence="9 10">
    <name type="scientific">Xanthocytophaga flava</name>
    <dbReference type="NCBI Taxonomy" id="3048013"/>
    <lineage>
        <taxon>Bacteria</taxon>
        <taxon>Pseudomonadati</taxon>
        <taxon>Bacteroidota</taxon>
        <taxon>Cytophagia</taxon>
        <taxon>Cytophagales</taxon>
        <taxon>Rhodocytophagaceae</taxon>
        <taxon>Xanthocytophaga</taxon>
    </lineage>
</organism>
<comment type="caution">
    <text evidence="9">The sequence shown here is derived from an EMBL/GenBank/DDBJ whole genome shotgun (WGS) entry which is preliminary data.</text>
</comment>
<keyword evidence="5" id="KW-0812">Transmembrane</keyword>
<name>A0AAE3QGR8_9BACT</name>
<protein>
    <submittedName>
        <fullName evidence="9">TolC family protein</fullName>
    </submittedName>
</protein>
<keyword evidence="4" id="KW-1134">Transmembrane beta strand</keyword>
<dbReference type="AlphaFoldDB" id="A0AAE3QGR8"/>
<evidence type="ECO:0000313" key="9">
    <source>
        <dbReference type="EMBL" id="MDJ1479077.1"/>
    </source>
</evidence>
<dbReference type="GO" id="GO:0015288">
    <property type="term" value="F:porin activity"/>
    <property type="evidence" value="ECO:0007669"/>
    <property type="project" value="TreeGrafter"/>
</dbReference>
<keyword evidence="3" id="KW-0813">Transport</keyword>
<accession>A0AAE3QGR8</accession>